<reference evidence="10" key="1">
    <citation type="journal article" date="2014" name="Int. J. Syst. Evol. Microbiol.">
        <title>Complete genome sequence of Corynebacterium casei LMG S-19264T (=DSM 44701T), isolated from a smear-ripened cheese.</title>
        <authorList>
            <consortium name="US DOE Joint Genome Institute (JGI-PGF)"/>
            <person name="Walter F."/>
            <person name="Albersmeier A."/>
            <person name="Kalinowski J."/>
            <person name="Ruckert C."/>
        </authorList>
    </citation>
    <scope>NUCLEOTIDE SEQUENCE</scope>
    <source>
        <strain evidence="10">JCM 30078</strain>
    </source>
</reference>
<evidence type="ECO:0000256" key="5">
    <source>
        <dbReference type="ARBA" id="ARBA00022741"/>
    </source>
</evidence>
<keyword evidence="6 10" id="KW-0067">ATP-binding</keyword>
<keyword evidence="4" id="KW-1003">Cell membrane</keyword>
<keyword evidence="11" id="KW-1185">Reference proteome</keyword>
<dbReference type="SUPFAM" id="SSF52540">
    <property type="entry name" value="P-loop containing nucleoside triphosphate hydrolases"/>
    <property type="match status" value="2"/>
</dbReference>
<evidence type="ECO:0000256" key="2">
    <source>
        <dbReference type="ARBA" id="ARBA00005417"/>
    </source>
</evidence>
<comment type="similarity">
    <text evidence="2">Belongs to the ABC transporter superfamily.</text>
</comment>
<accession>A0A917PPU1</accession>
<dbReference type="InterPro" id="IPR003439">
    <property type="entry name" value="ABC_transporter-like_ATP-bd"/>
</dbReference>
<dbReference type="GO" id="GO:0016887">
    <property type="term" value="F:ATP hydrolysis activity"/>
    <property type="evidence" value="ECO:0007669"/>
    <property type="project" value="InterPro"/>
</dbReference>
<evidence type="ECO:0000256" key="1">
    <source>
        <dbReference type="ARBA" id="ARBA00004417"/>
    </source>
</evidence>
<dbReference type="GO" id="GO:0005524">
    <property type="term" value="F:ATP binding"/>
    <property type="evidence" value="ECO:0007669"/>
    <property type="project" value="UniProtKB-KW"/>
</dbReference>
<gene>
    <name evidence="10" type="ORF">GCM10009304_11390</name>
</gene>
<dbReference type="GO" id="GO:0005886">
    <property type="term" value="C:plasma membrane"/>
    <property type="evidence" value="ECO:0007669"/>
    <property type="project" value="UniProtKB-SubCell"/>
</dbReference>
<feature type="region of interest" description="Disordered" evidence="8">
    <location>
        <begin position="465"/>
        <end position="484"/>
    </location>
</feature>
<dbReference type="InterPro" id="IPR050388">
    <property type="entry name" value="ABC_Ni/Peptide_Import"/>
</dbReference>
<feature type="domain" description="ABC transporter" evidence="9">
    <location>
        <begin position="5"/>
        <end position="246"/>
    </location>
</feature>
<evidence type="ECO:0000313" key="11">
    <source>
        <dbReference type="Proteomes" id="UP000635983"/>
    </source>
</evidence>
<feature type="domain" description="ABC transporter" evidence="9">
    <location>
        <begin position="267"/>
        <end position="484"/>
    </location>
</feature>
<keyword evidence="3" id="KW-0813">Transport</keyword>
<comment type="subcellular location">
    <subcellularLocation>
        <location evidence="1">Cell inner membrane</location>
        <topology evidence="1">Peripheral membrane protein</topology>
    </subcellularLocation>
</comment>
<evidence type="ECO:0000259" key="9">
    <source>
        <dbReference type="PROSITE" id="PS50893"/>
    </source>
</evidence>
<dbReference type="Pfam" id="PF00005">
    <property type="entry name" value="ABC_tran"/>
    <property type="match status" value="2"/>
</dbReference>
<dbReference type="RefSeq" id="WP_188982174.1">
    <property type="nucleotide sequence ID" value="NZ_BMPO01000002.1"/>
</dbReference>
<evidence type="ECO:0000256" key="4">
    <source>
        <dbReference type="ARBA" id="ARBA00022475"/>
    </source>
</evidence>
<keyword evidence="7" id="KW-0472">Membrane</keyword>
<dbReference type="SMART" id="SM00382">
    <property type="entry name" value="AAA"/>
    <property type="match status" value="2"/>
</dbReference>
<dbReference type="AlphaFoldDB" id="A0A917PPU1"/>
<organism evidence="10 11">
    <name type="scientific">Pseudomonas matsuisoli</name>
    <dbReference type="NCBI Taxonomy" id="1515666"/>
    <lineage>
        <taxon>Bacteria</taxon>
        <taxon>Pseudomonadati</taxon>
        <taxon>Pseudomonadota</taxon>
        <taxon>Gammaproteobacteria</taxon>
        <taxon>Pseudomonadales</taxon>
        <taxon>Pseudomonadaceae</taxon>
        <taxon>Pseudomonas</taxon>
    </lineage>
</organism>
<dbReference type="InterPro" id="IPR003593">
    <property type="entry name" value="AAA+_ATPase"/>
</dbReference>
<dbReference type="InterPro" id="IPR017871">
    <property type="entry name" value="ABC_transporter-like_CS"/>
</dbReference>
<comment type="caution">
    <text evidence="10">The sequence shown here is derived from an EMBL/GenBank/DDBJ whole genome shotgun (WGS) entry which is preliminary data.</text>
</comment>
<name>A0A917PPU1_9PSED</name>
<evidence type="ECO:0000256" key="8">
    <source>
        <dbReference type="SAM" id="MobiDB-lite"/>
    </source>
</evidence>
<dbReference type="PROSITE" id="PS50893">
    <property type="entry name" value="ABC_TRANSPORTER_2"/>
    <property type="match status" value="2"/>
</dbReference>
<dbReference type="PANTHER" id="PTHR43297">
    <property type="entry name" value="OLIGOPEPTIDE TRANSPORT ATP-BINDING PROTEIN APPD"/>
    <property type="match status" value="1"/>
</dbReference>
<evidence type="ECO:0000256" key="6">
    <source>
        <dbReference type="ARBA" id="ARBA00022840"/>
    </source>
</evidence>
<dbReference type="PANTHER" id="PTHR43297:SF7">
    <property type="entry name" value="D,D-DIPEPTIDE TRANSPORT ATP-BINDING PROTEIN DDPD-RELATED"/>
    <property type="match status" value="1"/>
</dbReference>
<reference evidence="10" key="2">
    <citation type="submission" date="2020-09" db="EMBL/GenBank/DDBJ databases">
        <authorList>
            <person name="Sun Q."/>
            <person name="Ohkuma M."/>
        </authorList>
    </citation>
    <scope>NUCLEOTIDE SEQUENCE</scope>
    <source>
        <strain evidence="10">JCM 30078</strain>
    </source>
</reference>
<protein>
    <submittedName>
        <fullName evidence="10">ABC transporter ATP-binding protein</fullName>
    </submittedName>
</protein>
<dbReference type="EMBL" id="BMPO01000002">
    <property type="protein sequence ID" value="GGJ87201.1"/>
    <property type="molecule type" value="Genomic_DNA"/>
</dbReference>
<evidence type="ECO:0000256" key="3">
    <source>
        <dbReference type="ARBA" id="ARBA00022448"/>
    </source>
</evidence>
<dbReference type="Gene3D" id="3.40.50.300">
    <property type="entry name" value="P-loop containing nucleotide triphosphate hydrolases"/>
    <property type="match status" value="2"/>
</dbReference>
<evidence type="ECO:0000313" key="10">
    <source>
        <dbReference type="EMBL" id="GGJ87201.1"/>
    </source>
</evidence>
<dbReference type="PROSITE" id="PS00211">
    <property type="entry name" value="ABC_TRANSPORTER_1"/>
    <property type="match status" value="1"/>
</dbReference>
<dbReference type="InterPro" id="IPR027417">
    <property type="entry name" value="P-loop_NTPase"/>
</dbReference>
<keyword evidence="5" id="KW-0547">Nucleotide-binding</keyword>
<dbReference type="Proteomes" id="UP000635983">
    <property type="component" value="Unassembled WGS sequence"/>
</dbReference>
<sequence>MTPLLKTDALEIRTAERQLVEPLSIELYPGRVLTIIGETGSGKSLFAQGVVGNLPAGLHAHGRVHFANGFTEEGREDGRKKLWGRELSVLPQEPWLSLDPTMRALPQVVESYTHVAGRTSSDARQQARTDLKRLGLEGAETRFPFQLSGGMAQRLAFAATHAGGAKVIIADEPTKGLDSARIGEVIALLQAGLAEGGALLIITHDIEVARQLGGDVMIMLKGKIIETGTADDVLNNPQHEYTRVLLGADPTRWSPRKRPRPQGESVVTVSELTAERGGKTLFENLSFDVRPGEIVGVTGPSGCGKSSLGDIILGLAKAKAGKVAHAAGARRVAFQKLYQDPVAAFPPTITLGRNLVDLVRLHRLDASRIEGLMTRLRLDSVLLDRLPGNVSGGELQRFSLLRVLLLDPVFIFADEPSSRLDLITQKEMIELLVEAADKNGTAVLLVSHDEALVDAVSDQRIHLGTDVPSSQPHLPQRTALAANV</sequence>
<proteinExistence type="inferred from homology"/>
<evidence type="ECO:0000256" key="7">
    <source>
        <dbReference type="ARBA" id="ARBA00023136"/>
    </source>
</evidence>